<dbReference type="GO" id="GO:0005886">
    <property type="term" value="C:plasma membrane"/>
    <property type="evidence" value="ECO:0007669"/>
    <property type="project" value="TreeGrafter"/>
</dbReference>
<dbReference type="NCBIfam" id="TIGR00785">
    <property type="entry name" value="dass"/>
    <property type="match status" value="1"/>
</dbReference>
<feature type="transmembrane region" description="Helical" evidence="6">
    <location>
        <begin position="366"/>
        <end position="383"/>
    </location>
</feature>
<feature type="transmembrane region" description="Helical" evidence="6">
    <location>
        <begin position="156"/>
        <end position="183"/>
    </location>
</feature>
<accession>A0A0N7MTR7</accession>
<dbReference type="EMBL" id="CZVI01000008">
    <property type="protein sequence ID" value="CUS84594.1"/>
    <property type="molecule type" value="Genomic_DNA"/>
</dbReference>
<proteinExistence type="predicted"/>
<dbReference type="InterPro" id="IPR031312">
    <property type="entry name" value="Na/sul_symport_CS"/>
</dbReference>
<dbReference type="PANTHER" id="PTHR10283">
    <property type="entry name" value="SOLUTE CARRIER FAMILY 13 MEMBER"/>
    <property type="match status" value="1"/>
</dbReference>
<dbReference type="RefSeq" id="WP_047134602.1">
    <property type="nucleotide sequence ID" value="NZ_CZVI01000008.1"/>
</dbReference>
<accession>A0A0P1LS05</accession>
<keyword evidence="2" id="KW-0813">Transport</keyword>
<feature type="transmembrane region" description="Helical" evidence="6">
    <location>
        <begin position="447"/>
        <end position="467"/>
    </location>
</feature>
<name>A0A0P1LL94_9BACT</name>
<dbReference type="PANTHER" id="PTHR10283:SF82">
    <property type="entry name" value="SOLUTE CARRIER FAMILY 13 MEMBER 2"/>
    <property type="match status" value="1"/>
</dbReference>
<keyword evidence="3 6" id="KW-0812">Transmembrane</keyword>
<dbReference type="AlphaFoldDB" id="A0A0P1LL94"/>
<keyword evidence="4 6" id="KW-1133">Transmembrane helix</keyword>
<dbReference type="Pfam" id="PF00939">
    <property type="entry name" value="Na_sulph_symp"/>
    <property type="match status" value="1"/>
</dbReference>
<feature type="transmembrane region" description="Helical" evidence="6">
    <location>
        <begin position="116"/>
        <end position="135"/>
    </location>
</feature>
<sequence>MDFDKIRGNVGFFLGLIVFITILLIPIPKAFTDYASQKLGSDSLTPEVLRLSYSMKVTFALMLLMVIWWISEAVPIPVTSLLPGVILPLFHAYGFHDGKFIELNGKNVFINYANPIIFLFLAGFLIAGAMQKWGLDRRIALWILTRGNIAKSPNKILFGLIVATAFISMWVSNTATTAMMLPIGLGILNKLNVDLNSKFGKSIMLGIAFASSIGGVGTIIGTPPNGIAVSILAKEGIAHISFLEWMMFGVPFVVLALPILWFVLKIVFKSDVSFGDEIKETLLYEKSNLGKLSKPEKLTLFGFSLTVFLWVTNPLWKFIPFVGERLEWFDEYLIAVFGSMILFTLPVDLSKRKFVLDWGDSKYVDWGTLLLFGGGIALSDALFKTGLADVISSEFVKFFGHPSPVFLVFIIVIFMELLTEITSNTAVTSMMVPILISICSELDINPTFLVLPATIAASMAFMLPVATPPNAIVYGSRYVTLKDMLKAGVVLDVVMWIYIFLFFYIIFTLNLSGNFSAFLLQTTLLLK</sequence>
<evidence type="ECO:0000313" key="7">
    <source>
        <dbReference type="EMBL" id="CUS84594.1"/>
    </source>
</evidence>
<evidence type="ECO:0000256" key="5">
    <source>
        <dbReference type="ARBA" id="ARBA00023136"/>
    </source>
</evidence>
<dbReference type="STRING" id="1633631.GCA_001442925_01774"/>
<feature type="transmembrane region" description="Helical" evidence="6">
    <location>
        <begin position="328"/>
        <end position="346"/>
    </location>
</feature>
<dbReference type="Proteomes" id="UP000182011">
    <property type="component" value="Unassembled WGS sequence"/>
</dbReference>
<gene>
    <name evidence="8" type="ORF">JGI4_01779</name>
    <name evidence="7" type="ORF">JGI8_00815</name>
</gene>
<evidence type="ECO:0000256" key="3">
    <source>
        <dbReference type="ARBA" id="ARBA00022692"/>
    </source>
</evidence>
<accession>A0A0P1P345</accession>
<keyword evidence="5 6" id="KW-0472">Membrane</keyword>
<evidence type="ECO:0000313" key="8">
    <source>
        <dbReference type="EMBL" id="CUU07299.1"/>
    </source>
</evidence>
<dbReference type="CDD" id="cd01115">
    <property type="entry name" value="SLC13_permease"/>
    <property type="match status" value="1"/>
</dbReference>
<evidence type="ECO:0000256" key="1">
    <source>
        <dbReference type="ARBA" id="ARBA00004141"/>
    </source>
</evidence>
<dbReference type="GO" id="GO:0015141">
    <property type="term" value="F:succinate transmembrane transporter activity"/>
    <property type="evidence" value="ECO:0007669"/>
    <property type="project" value="UniProtKB-ARBA"/>
</dbReference>
<organism evidence="8 9">
    <name type="scientific">Candidatus Kryptonium thompsonii</name>
    <dbReference type="NCBI Taxonomy" id="1633631"/>
    <lineage>
        <taxon>Bacteria</taxon>
        <taxon>Pseudomonadati</taxon>
        <taxon>Candidatus Kryptoniota</taxon>
        <taxon>Candidatus Kryptonium</taxon>
    </lineage>
</organism>
<feature type="transmembrane region" description="Helical" evidence="6">
    <location>
        <begin position="51"/>
        <end position="71"/>
    </location>
</feature>
<keyword evidence="10" id="KW-1185">Reference proteome</keyword>
<feature type="transmembrane region" description="Helical" evidence="6">
    <location>
        <begin position="12"/>
        <end position="31"/>
    </location>
</feature>
<evidence type="ECO:0000313" key="10">
    <source>
        <dbReference type="Proteomes" id="UP000182200"/>
    </source>
</evidence>
<dbReference type="PROSITE" id="PS01271">
    <property type="entry name" value="NA_SULFATE"/>
    <property type="match status" value="1"/>
</dbReference>
<evidence type="ECO:0000256" key="6">
    <source>
        <dbReference type="SAM" id="Phobius"/>
    </source>
</evidence>
<feature type="transmembrane region" description="Helical" evidence="6">
    <location>
        <begin position="78"/>
        <end position="96"/>
    </location>
</feature>
<feature type="transmembrane region" description="Helical" evidence="6">
    <location>
        <begin position="487"/>
        <end position="507"/>
    </location>
</feature>
<accession>A0A0P1NV40</accession>
<accession>A0A0S4N9S3</accession>
<accession>A0A0P1LL94</accession>
<feature type="transmembrane region" description="Helical" evidence="6">
    <location>
        <begin position="242"/>
        <end position="264"/>
    </location>
</feature>
<evidence type="ECO:0000313" key="9">
    <source>
        <dbReference type="Proteomes" id="UP000182011"/>
    </source>
</evidence>
<evidence type="ECO:0000256" key="2">
    <source>
        <dbReference type="ARBA" id="ARBA00022448"/>
    </source>
</evidence>
<comment type="subcellular location">
    <subcellularLocation>
        <location evidence="1">Membrane</location>
        <topology evidence="1">Multi-pass membrane protein</topology>
    </subcellularLocation>
</comment>
<reference evidence="7 10" key="1">
    <citation type="submission" date="2015-11" db="EMBL/GenBank/DDBJ databases">
        <authorList>
            <person name="Varghese N."/>
        </authorList>
    </citation>
    <scope>NUCLEOTIDE SEQUENCE [LARGE SCALE GENOMIC DNA]</scope>
    <source>
        <strain evidence="7 10">JGI-8</strain>
    </source>
</reference>
<evidence type="ECO:0000256" key="4">
    <source>
        <dbReference type="ARBA" id="ARBA00022989"/>
    </source>
</evidence>
<protein>
    <submittedName>
        <fullName evidence="8">Solute carrier family 13 (Sodium-dependent dicarboxylate transporter), member 2/3/5</fullName>
    </submittedName>
</protein>
<dbReference type="OrthoDB" id="9765532at2"/>
<feature type="transmembrane region" description="Helical" evidence="6">
    <location>
        <begin position="203"/>
        <end position="221"/>
    </location>
</feature>
<dbReference type="Proteomes" id="UP000182200">
    <property type="component" value="Unassembled WGS sequence"/>
</dbReference>
<dbReference type="InterPro" id="IPR001898">
    <property type="entry name" value="SLC13A/DASS"/>
</dbReference>
<feature type="transmembrane region" description="Helical" evidence="6">
    <location>
        <begin position="298"/>
        <end position="316"/>
    </location>
</feature>
<dbReference type="EMBL" id="FAOP01000006">
    <property type="protein sequence ID" value="CUU07299.1"/>
    <property type="molecule type" value="Genomic_DNA"/>
</dbReference>
<reference evidence="8 9" key="2">
    <citation type="submission" date="2015-11" db="EMBL/GenBank/DDBJ databases">
        <authorList>
            <person name="Zhang Y."/>
            <person name="Guo Z."/>
        </authorList>
    </citation>
    <scope>NUCLEOTIDE SEQUENCE [LARGE SCALE GENOMIC DNA]</scope>
    <source>
        <strain evidence="8">JGI-4</strain>
    </source>
</reference>